<comment type="subcellular location">
    <subcellularLocation>
        <location evidence="10">Cell inner membrane</location>
        <topology evidence="10">Multi-pass membrane protein</topology>
    </subcellularLocation>
    <subcellularLocation>
        <location evidence="1">Cell membrane</location>
        <topology evidence="1">Multi-pass membrane protein</topology>
    </subcellularLocation>
</comment>
<evidence type="ECO:0000313" key="13">
    <source>
        <dbReference type="Proteomes" id="UP000186513"/>
    </source>
</evidence>
<dbReference type="GO" id="GO:0005886">
    <property type="term" value="C:plasma membrane"/>
    <property type="evidence" value="ECO:0007669"/>
    <property type="project" value="UniProtKB-SubCell"/>
</dbReference>
<feature type="transmembrane region" description="Helical" evidence="10">
    <location>
        <begin position="236"/>
        <end position="254"/>
    </location>
</feature>
<feature type="transmembrane region" description="Helical" evidence="10">
    <location>
        <begin position="274"/>
        <end position="292"/>
    </location>
</feature>
<dbReference type="InterPro" id="IPR004268">
    <property type="entry name" value="MurJ"/>
</dbReference>
<dbReference type="STRING" id="1121279.SAMN02745887_03317"/>
<keyword evidence="7 10" id="KW-0472">Membrane</keyword>
<dbReference type="NCBIfam" id="TIGR01695">
    <property type="entry name" value="murJ_mviN"/>
    <property type="match status" value="1"/>
</dbReference>
<keyword evidence="3 10" id="KW-0812">Transmembrane</keyword>
<keyword evidence="4 10" id="KW-0133">Cell shape</keyword>
<dbReference type="PRINTS" id="PR01806">
    <property type="entry name" value="VIRFACTRMVIN"/>
</dbReference>
<evidence type="ECO:0000256" key="7">
    <source>
        <dbReference type="ARBA" id="ARBA00023136"/>
    </source>
</evidence>
<gene>
    <name evidence="10" type="primary">murJ</name>
    <name evidence="12" type="ORF">SAMN02745887_03317</name>
</gene>
<feature type="transmembrane region" description="Helical" evidence="10">
    <location>
        <begin position="166"/>
        <end position="183"/>
    </location>
</feature>
<dbReference type="RefSeq" id="WP_072429800.1">
    <property type="nucleotide sequence ID" value="NZ_FPKR01000014.1"/>
</dbReference>
<dbReference type="InterPro" id="IPR051050">
    <property type="entry name" value="Lipid_II_flippase_MurJ/MviN"/>
</dbReference>
<dbReference type="GO" id="GO:0015648">
    <property type="term" value="F:lipid-linked peptidoglycan transporter activity"/>
    <property type="evidence" value="ECO:0007669"/>
    <property type="project" value="UniProtKB-UniRule"/>
</dbReference>
<accession>A0A1K2HQB1</accession>
<dbReference type="PANTHER" id="PTHR47019">
    <property type="entry name" value="LIPID II FLIPPASE MURJ"/>
    <property type="match status" value="1"/>
</dbReference>
<evidence type="ECO:0000256" key="10">
    <source>
        <dbReference type="HAMAP-Rule" id="MF_02078"/>
    </source>
</evidence>
<evidence type="ECO:0000256" key="5">
    <source>
        <dbReference type="ARBA" id="ARBA00022984"/>
    </source>
</evidence>
<feature type="transmembrane region" description="Helical" evidence="10">
    <location>
        <begin position="134"/>
        <end position="154"/>
    </location>
</feature>
<proteinExistence type="inferred from homology"/>
<dbReference type="Proteomes" id="UP000186513">
    <property type="component" value="Unassembled WGS sequence"/>
</dbReference>
<evidence type="ECO:0000256" key="2">
    <source>
        <dbReference type="ARBA" id="ARBA00022475"/>
    </source>
</evidence>
<dbReference type="PANTHER" id="PTHR47019:SF1">
    <property type="entry name" value="LIPID II FLIPPASE MURJ"/>
    <property type="match status" value="1"/>
</dbReference>
<keyword evidence="13" id="KW-1185">Reference proteome</keyword>
<dbReference type="HAMAP" id="MF_02078">
    <property type="entry name" value="MurJ_MviN"/>
    <property type="match status" value="1"/>
</dbReference>
<feature type="transmembrane region" description="Helical" evidence="10">
    <location>
        <begin position="189"/>
        <end position="209"/>
    </location>
</feature>
<feature type="transmembrane region" description="Helical" evidence="10">
    <location>
        <begin position="408"/>
        <end position="429"/>
    </location>
</feature>
<comment type="function">
    <text evidence="8 10 11">Involved in peptidoglycan biosynthesis. Transports lipid-linked peptidoglycan precursors from the inner to the outer leaflet of the cytoplasmic membrane.</text>
</comment>
<feature type="transmembrane region" description="Helical" evidence="10">
    <location>
        <begin position="441"/>
        <end position="462"/>
    </location>
</feature>
<feature type="transmembrane region" description="Helical" evidence="10">
    <location>
        <begin position="357"/>
        <end position="376"/>
    </location>
</feature>
<feature type="transmembrane region" description="Helical" evidence="10">
    <location>
        <begin position="313"/>
        <end position="337"/>
    </location>
</feature>
<dbReference type="GO" id="GO:0071555">
    <property type="term" value="P:cell wall organization"/>
    <property type="evidence" value="ECO:0007669"/>
    <property type="project" value="UniProtKB-UniRule"/>
</dbReference>
<dbReference type="CDD" id="cd13123">
    <property type="entry name" value="MATE_MurJ_like"/>
    <property type="match status" value="1"/>
</dbReference>
<evidence type="ECO:0000256" key="11">
    <source>
        <dbReference type="PIRNR" id="PIRNR002869"/>
    </source>
</evidence>
<dbReference type="EMBL" id="FPKR01000014">
    <property type="protein sequence ID" value="SFZ79000.1"/>
    <property type="molecule type" value="Genomic_DNA"/>
</dbReference>
<evidence type="ECO:0000313" key="12">
    <source>
        <dbReference type="EMBL" id="SFZ79000.1"/>
    </source>
</evidence>
<feature type="transmembrane region" description="Helical" evidence="10">
    <location>
        <begin position="383"/>
        <end position="402"/>
    </location>
</feature>
<evidence type="ECO:0000256" key="1">
    <source>
        <dbReference type="ARBA" id="ARBA00004651"/>
    </source>
</evidence>
<evidence type="ECO:0000256" key="4">
    <source>
        <dbReference type="ARBA" id="ARBA00022960"/>
    </source>
</evidence>
<keyword evidence="2 10" id="KW-1003">Cell membrane</keyword>
<dbReference type="AlphaFoldDB" id="A0A1K2HQB1"/>
<dbReference type="Pfam" id="PF03023">
    <property type="entry name" value="MurJ"/>
    <property type="match status" value="1"/>
</dbReference>
<keyword evidence="10 11" id="KW-0813">Transport</keyword>
<keyword evidence="6 10" id="KW-1133">Transmembrane helix</keyword>
<comment type="similarity">
    <text evidence="9 10 11">Belongs to the MurJ/MviN family.</text>
</comment>
<dbReference type="GO" id="GO:0008360">
    <property type="term" value="P:regulation of cell shape"/>
    <property type="evidence" value="ECO:0007669"/>
    <property type="project" value="UniProtKB-UniRule"/>
</dbReference>
<name>A0A1K2HQB1_9NEIS</name>
<feature type="transmembrane region" description="Helical" evidence="10">
    <location>
        <begin position="90"/>
        <end position="114"/>
    </location>
</feature>
<evidence type="ECO:0000256" key="8">
    <source>
        <dbReference type="ARBA" id="ARBA00060041"/>
    </source>
</evidence>
<evidence type="ECO:0000256" key="3">
    <source>
        <dbReference type="ARBA" id="ARBA00022692"/>
    </source>
</evidence>
<keyword evidence="10 11" id="KW-0961">Cell wall biogenesis/degradation</keyword>
<keyword evidence="5 10" id="KW-0573">Peptidoglycan synthesis</keyword>
<keyword evidence="10" id="KW-0997">Cell inner membrane</keyword>
<protein>
    <recommendedName>
        <fullName evidence="10">Probable lipid II flippase MurJ</fullName>
    </recommendedName>
</protein>
<feature type="transmembrane region" description="Helical" evidence="10">
    <location>
        <begin position="474"/>
        <end position="501"/>
    </location>
</feature>
<evidence type="ECO:0000256" key="6">
    <source>
        <dbReference type="ARBA" id="ARBA00022989"/>
    </source>
</evidence>
<evidence type="ECO:0000256" key="9">
    <source>
        <dbReference type="ARBA" id="ARBA00061532"/>
    </source>
</evidence>
<comment type="pathway">
    <text evidence="10">Cell wall biogenesis; peptidoglycan biosynthesis.</text>
</comment>
<dbReference type="GO" id="GO:0009252">
    <property type="term" value="P:peptidoglycan biosynthetic process"/>
    <property type="evidence" value="ECO:0007669"/>
    <property type="project" value="UniProtKB-UniRule"/>
</dbReference>
<organism evidence="12 13">
    <name type="scientific">Chitinimonas taiwanensis DSM 18899</name>
    <dbReference type="NCBI Taxonomy" id="1121279"/>
    <lineage>
        <taxon>Bacteria</taxon>
        <taxon>Pseudomonadati</taxon>
        <taxon>Pseudomonadota</taxon>
        <taxon>Betaproteobacteria</taxon>
        <taxon>Neisseriales</taxon>
        <taxon>Chitinibacteraceae</taxon>
        <taxon>Chitinimonas</taxon>
    </lineage>
</organism>
<dbReference type="PIRSF" id="PIRSF002869">
    <property type="entry name" value="MviN"/>
    <property type="match status" value="1"/>
</dbReference>
<sequence length="511" mass="55705">MNLLKALARTSSMTMLSRILGFVRDAINAHQFGASKAMDAFVVAFMLPNMFRRIFAEGAFSQAFVPLLAEYKQTQGEDATRRFIADVAGLLTLALVVLTVIGVLAAPAIVLLSASGFDKDAAKFQLTVELTRITFPYILLISLSSLVGSILNTWNRFTVPAFTPTLLNLAMIGSALWLSPFFAEPIVALAIGVTLGGVAQLLFQLPWLAKTGMLSWPKLNLKDPGVWRVLKQMGPAMFGVSVAQISLLLNRNFASWLPDHSMSWMYYADRLMELPTGVLGVALGTILLPSLSKLKAAERHDDYSATLDWGLRLCWLLALPATVALAVIGEPLIAVLFERGAFQLQDTLQTQRALSAYAVGLMALISIKVLAPAFYARQDIRTPVKIGVATLLLTQLFNLLLIGSLQHAGLALAISLGACFNATLLYLGLRKKNIYQPKPGWLRFLAKLFAAVGLMALTLWGLQHALGAWHHLPVWILVSKLSMLVLAGALVYFAVLGALGFRPRDFSRKSI</sequence>
<dbReference type="UniPathway" id="UPA00219"/>
<dbReference type="OrthoDB" id="9816572at2"/>
<reference evidence="12 13" key="1">
    <citation type="submission" date="2016-11" db="EMBL/GenBank/DDBJ databases">
        <authorList>
            <person name="Jaros S."/>
            <person name="Januszkiewicz K."/>
            <person name="Wedrychowicz H."/>
        </authorList>
    </citation>
    <scope>NUCLEOTIDE SEQUENCE [LARGE SCALE GENOMIC DNA]</scope>
    <source>
        <strain evidence="12 13">DSM 18899</strain>
    </source>
</reference>
<dbReference type="GO" id="GO:0034204">
    <property type="term" value="P:lipid translocation"/>
    <property type="evidence" value="ECO:0007669"/>
    <property type="project" value="TreeGrafter"/>
</dbReference>